<name>W8W1Z9_9VIRU</name>
<keyword evidence="1 2" id="KW-0175">Coiled coil</keyword>
<evidence type="ECO:0000259" key="3">
    <source>
        <dbReference type="Pfam" id="PF10553"/>
    </source>
</evidence>
<reference evidence="5 6" key="1">
    <citation type="submission" date="2013-03" db="EMBL/GenBank/DDBJ databases">
        <title>Genomic and evolutionary features of invertebrate iridoviruse.</title>
        <authorList>
            <person name="Piegu B."/>
            <person name="Guizard S."/>
            <person name="Bideshi D."/>
            <person name="Spears T."/>
            <person name="Federici B."/>
            <person name="Bigot Y."/>
        </authorList>
    </citation>
    <scope>NUCLEOTIDE SEQUENCE [LARGE SCALE GENOMIC DNA]</scope>
    <source>
        <strain evidence="5">IIV22Aberystwyth</strain>
    </source>
</reference>
<dbReference type="InterPro" id="IPR022549">
    <property type="entry name" value="DUF3627"/>
</dbReference>
<proteinExistence type="predicted"/>
<dbReference type="RefSeq" id="YP_009010878.1">
    <property type="nucleotide sequence ID" value="NC_023615.1"/>
</dbReference>
<dbReference type="GeneID" id="18501667"/>
<dbReference type="EMBL" id="HF920634">
    <property type="protein sequence ID" value="CCV01961.1"/>
    <property type="molecule type" value="Genomic_DNA"/>
</dbReference>
<evidence type="ECO:0000259" key="4">
    <source>
        <dbReference type="Pfam" id="PF12299"/>
    </source>
</evidence>
<dbReference type="Pfam" id="PF12299">
    <property type="entry name" value="DUF3627"/>
    <property type="match status" value="1"/>
</dbReference>
<dbReference type="Proteomes" id="UP000141616">
    <property type="component" value="Segment"/>
</dbReference>
<feature type="domain" description="MSV199" evidence="3">
    <location>
        <begin position="33"/>
        <end position="165"/>
    </location>
</feature>
<evidence type="ECO:0000313" key="5">
    <source>
        <dbReference type="EMBL" id="CCV01961.1"/>
    </source>
</evidence>
<gene>
    <name evidence="5" type="primary">117R</name>
    <name evidence="5" type="ORF">IIV22A_117R</name>
</gene>
<evidence type="ECO:0000256" key="1">
    <source>
        <dbReference type="ARBA" id="ARBA00023054"/>
    </source>
</evidence>
<sequence>MENTTFLGVTIDTINGPCDFKVKKALKRSASLLDIIQFVDVTKFKLNMVMFDYFWQVMIGNRRVHVHPAVLEWFGYTGEIKEQRKNFVRMLKRNKISFNELISSDEEVKQYPTIQQELVTYNEGAKACAKFLIIEPDDLKMAIMQLKTKNGDTIRQYYIDLEKLLKVYTEYTLYFNNRESQRKITDLEQMMANMDLKMQKQEEERKQDRNLIKQQTQYLKSLGITLEEVKDQNDELLDNNTTLKKEVKKVQRKLGIASDGQSPSSDVCAMAHTSVEDRAPQPEDESKRERFVLIKRNDNEYYPYYTIRAQDCYTIRKLKTEKLHFPNLEVLLDFKCNPNSKSLFTRIKENLKATGVVFKGNNIDLEDSKVTEEKLVEEMKVINDQKYNV</sequence>
<evidence type="ECO:0000313" key="6">
    <source>
        <dbReference type="Proteomes" id="UP000141616"/>
    </source>
</evidence>
<evidence type="ECO:0008006" key="7">
    <source>
        <dbReference type="Google" id="ProtNLM"/>
    </source>
</evidence>
<accession>W8W1Z9</accession>
<dbReference type="KEGG" id="vg:18501667"/>
<dbReference type="InterPro" id="IPR018879">
    <property type="entry name" value="MSV199_dom"/>
</dbReference>
<feature type="domain" description="DUF3627" evidence="4">
    <location>
        <begin position="274"/>
        <end position="358"/>
    </location>
</feature>
<feature type="coiled-coil region" evidence="2">
    <location>
        <begin position="177"/>
        <end position="253"/>
    </location>
</feature>
<evidence type="ECO:0000256" key="2">
    <source>
        <dbReference type="SAM" id="Coils"/>
    </source>
</evidence>
<dbReference type="Pfam" id="PF10553">
    <property type="entry name" value="MSV199"/>
    <property type="match status" value="1"/>
</dbReference>
<organism evidence="5 6">
    <name type="scientific">Invertebrate iridescent virus 22</name>
    <dbReference type="NCBI Taxonomy" id="345198"/>
    <lineage>
        <taxon>Viruses</taxon>
        <taxon>Varidnaviria</taxon>
        <taxon>Bamfordvirae</taxon>
        <taxon>Nucleocytoviricota</taxon>
        <taxon>Megaviricetes</taxon>
        <taxon>Pimascovirales</taxon>
        <taxon>Pimascovirales incertae sedis</taxon>
        <taxon>Iridoviridae</taxon>
        <taxon>Betairidovirinae</taxon>
        <taxon>Chloriridovirus</taxon>
        <taxon>Chloriridovirus simulium1</taxon>
    </lineage>
</organism>
<protein>
    <recommendedName>
        <fullName evidence="7">MSV199 domain-containing protein</fullName>
    </recommendedName>
</protein>